<evidence type="ECO:0000313" key="4">
    <source>
        <dbReference type="EMBL" id="OBY29822.1"/>
    </source>
</evidence>
<protein>
    <recommendedName>
        <fullName evidence="3">DUF305 domain-containing protein</fullName>
    </recommendedName>
</protein>
<accession>A0A1B8SAW4</accession>
<dbReference type="Proteomes" id="UP000092668">
    <property type="component" value="Unassembled WGS sequence"/>
</dbReference>
<feature type="chain" id="PRO_5039448739" description="DUF305 domain-containing protein" evidence="2">
    <location>
        <begin position="20"/>
        <end position="197"/>
    </location>
</feature>
<organism evidence="4 5">
    <name type="scientific">Mycolicibacter kumamotonensis</name>
    <dbReference type="NCBI Taxonomy" id="354243"/>
    <lineage>
        <taxon>Bacteria</taxon>
        <taxon>Bacillati</taxon>
        <taxon>Actinomycetota</taxon>
        <taxon>Actinomycetes</taxon>
        <taxon>Mycobacteriales</taxon>
        <taxon>Mycobacteriaceae</taxon>
        <taxon>Mycolicibacter</taxon>
    </lineage>
</organism>
<feature type="compositionally biased region" description="Low complexity" evidence="1">
    <location>
        <begin position="25"/>
        <end position="44"/>
    </location>
</feature>
<feature type="domain" description="DUF305" evidence="3">
    <location>
        <begin position="47"/>
        <end position="193"/>
    </location>
</feature>
<dbReference type="InterPro" id="IPR005183">
    <property type="entry name" value="DUF305_CopM-like"/>
</dbReference>
<dbReference type="OrthoDB" id="26872at2"/>
<dbReference type="AlphaFoldDB" id="A0A1B8SAW4"/>
<feature type="region of interest" description="Disordered" evidence="1">
    <location>
        <begin position="21"/>
        <end position="44"/>
    </location>
</feature>
<dbReference type="RefSeq" id="WP_065289432.1">
    <property type="nucleotide sequence ID" value="NZ_LFOE01000049.1"/>
</dbReference>
<dbReference type="InterPro" id="IPR012347">
    <property type="entry name" value="Ferritin-like"/>
</dbReference>
<dbReference type="PANTHER" id="PTHR36933">
    <property type="entry name" value="SLL0788 PROTEIN"/>
    <property type="match status" value="1"/>
</dbReference>
<name>A0A1B8SAW4_9MYCO</name>
<keyword evidence="2" id="KW-0732">Signal</keyword>
<reference evidence="4 5" key="1">
    <citation type="submission" date="2015-06" db="EMBL/GenBank/DDBJ databases">
        <title>Genome sequence of Mycobacterium kumamotonense strain Roo.</title>
        <authorList>
            <person name="Greninger A.L."/>
            <person name="Cunningham G."/>
            <person name="Miller S."/>
        </authorList>
    </citation>
    <scope>NUCLEOTIDE SEQUENCE [LARGE SCALE GENOMIC DNA]</scope>
    <source>
        <strain evidence="4 5">Roo</strain>
    </source>
</reference>
<evidence type="ECO:0000313" key="5">
    <source>
        <dbReference type="Proteomes" id="UP000092668"/>
    </source>
</evidence>
<feature type="signal peptide" evidence="2">
    <location>
        <begin position="1"/>
        <end position="19"/>
    </location>
</feature>
<dbReference type="Pfam" id="PF03713">
    <property type="entry name" value="DUF305"/>
    <property type="match status" value="1"/>
</dbReference>
<proteinExistence type="predicted"/>
<dbReference type="EMBL" id="LFOE01000049">
    <property type="protein sequence ID" value="OBY29822.1"/>
    <property type="molecule type" value="Genomic_DNA"/>
</dbReference>
<dbReference type="PATRIC" id="fig|354243.3.peg.4353"/>
<evidence type="ECO:0000256" key="2">
    <source>
        <dbReference type="SAM" id="SignalP"/>
    </source>
</evidence>
<keyword evidence="5" id="KW-1185">Reference proteome</keyword>
<dbReference type="PROSITE" id="PS51257">
    <property type="entry name" value="PROKAR_LIPOPROTEIN"/>
    <property type="match status" value="1"/>
</dbReference>
<evidence type="ECO:0000259" key="3">
    <source>
        <dbReference type="Pfam" id="PF03713"/>
    </source>
</evidence>
<dbReference type="PANTHER" id="PTHR36933:SF1">
    <property type="entry name" value="SLL0788 PROTEIN"/>
    <property type="match status" value="1"/>
</dbReference>
<dbReference type="STRING" id="354243.BST28_11555"/>
<dbReference type="Gene3D" id="1.20.1260.10">
    <property type="match status" value="1"/>
</dbReference>
<comment type="caution">
    <text evidence="4">The sequence shown here is derived from an EMBL/GenBank/DDBJ whole genome shotgun (WGS) entry which is preliminary data.</text>
</comment>
<sequence>MRSALAVVVALVVSIAAGACHRSSPESAPETSASSSPAAANTGSPGDIAFLENMVVHHQQALELTAMVRGQSDDPALVELADRVGAQQRAELQGCQAQLLQWEAPDDSSGGNDGHPDQADIPGMVDQATMDRLRELRGPAFDKLWLESMISHHRGAIAMAHNEIQHGQSPEAISIAQSLAARQQTEIDQMNQQLGTL</sequence>
<gene>
    <name evidence="4" type="ORF">ACT18_21100</name>
</gene>
<evidence type="ECO:0000256" key="1">
    <source>
        <dbReference type="SAM" id="MobiDB-lite"/>
    </source>
</evidence>